<evidence type="ECO:0000313" key="4">
    <source>
        <dbReference type="Proteomes" id="UP000009311"/>
    </source>
</evidence>
<dbReference type="Gene3D" id="3.30.70.330">
    <property type="match status" value="1"/>
</dbReference>
<dbReference type="Proteomes" id="UP000009311">
    <property type="component" value="Unassembled WGS sequence"/>
</dbReference>
<gene>
    <name evidence="3" type="ORF">BN53_04870</name>
</gene>
<dbReference type="Pfam" id="PF17774">
    <property type="entry name" value="YlmH_RBD"/>
    <property type="match status" value="1"/>
</dbReference>
<accession>I7KLJ3</accession>
<evidence type="ECO:0000313" key="3">
    <source>
        <dbReference type="EMBL" id="CCI85419.1"/>
    </source>
</evidence>
<dbReference type="PANTHER" id="PTHR13633:SF3">
    <property type="entry name" value="MITOCHONDRIAL TRANSCRIPTION RESCUE FACTOR 1"/>
    <property type="match status" value="1"/>
</dbReference>
<evidence type="ECO:0000256" key="1">
    <source>
        <dbReference type="PROSITE-ProRule" id="PRU00182"/>
    </source>
</evidence>
<dbReference type="PANTHER" id="PTHR13633">
    <property type="entry name" value="MITOCHONDRIAL TRANSCRIPTION RESCUE FACTOR 1"/>
    <property type="match status" value="1"/>
</dbReference>
<organism evidence="3 4">
    <name type="scientific">Lactobacillus pasteurii DSM 23907 = CRBIP 24.76</name>
    <dbReference type="NCBI Taxonomy" id="1423790"/>
    <lineage>
        <taxon>Bacteria</taxon>
        <taxon>Bacillati</taxon>
        <taxon>Bacillota</taxon>
        <taxon>Bacilli</taxon>
        <taxon>Lactobacillales</taxon>
        <taxon>Lactobacillaceae</taxon>
        <taxon>Lactobacillus</taxon>
    </lineage>
</organism>
<dbReference type="Gene3D" id="3.30.1370.160">
    <property type="match status" value="1"/>
</dbReference>
<dbReference type="EMBL" id="CAKD01000021">
    <property type="protein sequence ID" value="CCI85419.1"/>
    <property type="molecule type" value="Genomic_DNA"/>
</dbReference>
<dbReference type="InterPro" id="IPR012677">
    <property type="entry name" value="Nucleotide-bd_a/b_plait_sf"/>
</dbReference>
<name>I7KLJ3_9LACO</name>
<evidence type="ECO:0000259" key="2">
    <source>
        <dbReference type="SMART" id="SM00363"/>
    </source>
</evidence>
<dbReference type="InterPro" id="IPR036986">
    <property type="entry name" value="S4_RNA-bd_sf"/>
</dbReference>
<keyword evidence="1" id="KW-0694">RNA-binding</keyword>
<dbReference type="GO" id="GO:0003723">
    <property type="term" value="F:RNA binding"/>
    <property type="evidence" value="ECO:0007669"/>
    <property type="project" value="UniProtKB-KW"/>
</dbReference>
<dbReference type="SUPFAM" id="SSF55174">
    <property type="entry name" value="Alpha-L RNA-binding motif"/>
    <property type="match status" value="1"/>
</dbReference>
<protein>
    <submittedName>
        <fullName evidence="3">S4 domain protein</fullName>
    </submittedName>
</protein>
<dbReference type="Pfam" id="PF01479">
    <property type="entry name" value="S4"/>
    <property type="match status" value="1"/>
</dbReference>
<sequence length="267" mass="30493">MNVKAKKNKEWFYSRYGKSSDIDEIIDIYNRLMYSDDEILTSFLDPAQRYILNEVIGQASLIQSYGGYKDSERRRVYLSSNWNGILPDDFEIVPLEIEYPSKFISLRHSDILGTLANSGVSLNTFGDIIGDGMGRWQFFVKKDLAVFFTDQISRIGKNKVRIKQISPKEVLVPEDNSIEVTAIVSSMRLDAILSSLSKQSRVQIKQLIEGGQAKLNWLETKNSNIIVKVNDIISLRHLGRAQVLDVQATKKGKLKVVLKFWQAKRNK</sequence>
<feature type="domain" description="RNA-binding S4" evidence="2">
    <location>
        <begin position="187"/>
        <end position="244"/>
    </location>
</feature>
<dbReference type="InterPro" id="IPR002942">
    <property type="entry name" value="S4_RNA-bd"/>
</dbReference>
<dbReference type="OrthoDB" id="9812787at2"/>
<dbReference type="PROSITE" id="PS50889">
    <property type="entry name" value="S4"/>
    <property type="match status" value="1"/>
</dbReference>
<reference evidence="3 4" key="1">
    <citation type="submission" date="2012-06" db="EMBL/GenBank/DDBJ databases">
        <title>Draft Genome Sequence of Lactobacillus pasteurii CRBIP 24.76T.</title>
        <authorList>
            <person name="Cousin S."/>
            <person name="Bouchier C."/>
            <person name="Loux V."/>
            <person name="Ma L."/>
            <person name="Creno S."/>
            <person name="Bizet C."/>
            <person name="Clermont D."/>
        </authorList>
    </citation>
    <scope>NUCLEOTIDE SEQUENCE [LARGE SCALE GENOMIC DNA]</scope>
    <source>
        <strain evidence="4">CRBIP 24.76T</strain>
    </source>
</reference>
<dbReference type="RefSeq" id="WP_009559971.1">
    <property type="nucleotide sequence ID" value="NZ_AYZN01000001.1"/>
</dbReference>
<dbReference type="InterPro" id="IPR040591">
    <property type="entry name" value="RqcP2_RBD"/>
</dbReference>
<dbReference type="CDD" id="cd00165">
    <property type="entry name" value="S4"/>
    <property type="match status" value="1"/>
</dbReference>
<dbReference type="SMART" id="SM00363">
    <property type="entry name" value="S4"/>
    <property type="match status" value="1"/>
</dbReference>
<dbReference type="STRING" id="1423790.BN53_04870"/>
<dbReference type="AlphaFoldDB" id="I7KLJ3"/>
<dbReference type="eggNOG" id="COG2302">
    <property type="taxonomic scope" value="Bacteria"/>
</dbReference>
<dbReference type="Gene3D" id="3.10.290.10">
    <property type="entry name" value="RNA-binding S4 domain"/>
    <property type="match status" value="1"/>
</dbReference>
<comment type="caution">
    <text evidence="3">The sequence shown here is derived from an EMBL/GenBank/DDBJ whole genome shotgun (WGS) entry which is preliminary data.</text>
</comment>
<keyword evidence="4" id="KW-1185">Reference proteome</keyword>
<proteinExistence type="predicted"/>